<dbReference type="VEuPathDB" id="MicrosporidiaDB:NEQG_00574"/>
<gene>
    <name evidence="2" type="ORF">NEQG_00574</name>
</gene>
<dbReference type="InParanoid" id="I3EKQ7"/>
<proteinExistence type="predicted"/>
<reference evidence="2" key="1">
    <citation type="submission" date="2011-01" db="EMBL/GenBank/DDBJ databases">
        <title>The Genome Sequence of Nematocida parisii strain ERTm3.</title>
        <authorList>
            <consortium name="The Broad Institute Genome Sequencing Platform"/>
            <consortium name="The Broad Institute Genome Sequencing Center for Infectious Disease"/>
            <person name="Cuomo C."/>
            <person name="Troemel E."/>
            <person name="Young S.K."/>
            <person name="Zeng Q."/>
            <person name="Gargeya S."/>
            <person name="Fitzgerald M."/>
            <person name="Haas B."/>
            <person name="Abouelleil A."/>
            <person name="Alvarado L."/>
            <person name="Arachchi H.M."/>
            <person name="Berlin A."/>
            <person name="Chapman S.B."/>
            <person name="Gearin G."/>
            <person name="Goldberg J."/>
            <person name="Griggs A."/>
            <person name="Gujja S."/>
            <person name="Hansen M."/>
            <person name="Heiman D."/>
            <person name="Howarth C."/>
            <person name="Larimer J."/>
            <person name="Lui A."/>
            <person name="MacDonald P.J.P."/>
            <person name="McCowen C."/>
            <person name="Montmayeur A."/>
            <person name="Murphy C."/>
            <person name="Neiman D."/>
            <person name="Pearson M."/>
            <person name="Priest M."/>
            <person name="Roberts A."/>
            <person name="Saif S."/>
            <person name="Shea T."/>
            <person name="Sisk P."/>
            <person name="Stolte C."/>
            <person name="Sykes S."/>
            <person name="Wortman J."/>
            <person name="Nusbaum C."/>
            <person name="Birren B."/>
        </authorList>
    </citation>
    <scope>NUCLEOTIDE SEQUENCE</scope>
    <source>
        <strain evidence="2">ERTm3</strain>
    </source>
</reference>
<dbReference type="Proteomes" id="UP000002872">
    <property type="component" value="Unassembled WGS sequence"/>
</dbReference>
<name>I3EKQ7_NEMP3</name>
<keyword evidence="3" id="KW-1185">Reference proteome</keyword>
<accession>I3EKQ7</accession>
<feature type="region of interest" description="Disordered" evidence="1">
    <location>
        <begin position="102"/>
        <end position="124"/>
    </location>
</feature>
<dbReference type="HOGENOM" id="CLU_963425_0_0_1"/>
<sequence length="289" mass="32621">MAVFRKKVFNIINKMLSSNKNSIWRFTHFYLLCCTSKSFYNKDKISGYAVCSHDQLEPANSALSKYMINSAEDDASKSIHTCPSICNVALFGSSPVLEEFSTKESQKSADIKETEEHATSTKLTANTEEFSKPELLNSLSMEDTYPESNILLVCDIPKNPNATYIQNTEALTKVVEWINLQENVNAVKVHALDWVANWIDSHIKWPKQYKFSKPDTYILACFPIKSGYFISGSITKKFTGFKKLPNMEIKCSVSGKAKREFIILGNIVYKLNVQVLYNNNGAGLSKCLE</sequence>
<dbReference type="OrthoDB" id="10293687at2759"/>
<organism evidence="2 3">
    <name type="scientific">Nematocida parisii (strain ERTm3)</name>
    <name type="common">Nematode killer fungus</name>
    <dbReference type="NCBI Taxonomy" id="935791"/>
    <lineage>
        <taxon>Eukaryota</taxon>
        <taxon>Fungi</taxon>
        <taxon>Fungi incertae sedis</taxon>
        <taxon>Microsporidia</taxon>
        <taxon>Nematocida</taxon>
    </lineage>
</organism>
<dbReference type="EMBL" id="GL870876">
    <property type="protein sequence ID" value="EIJ89804.1"/>
    <property type="molecule type" value="Genomic_DNA"/>
</dbReference>
<dbReference type="AlphaFoldDB" id="I3EKQ7"/>
<protein>
    <submittedName>
        <fullName evidence="2">Uncharacterized protein</fullName>
    </submittedName>
</protein>
<evidence type="ECO:0000313" key="2">
    <source>
        <dbReference type="EMBL" id="EIJ89804.1"/>
    </source>
</evidence>
<feature type="compositionally biased region" description="Basic and acidic residues" evidence="1">
    <location>
        <begin position="102"/>
        <end position="119"/>
    </location>
</feature>
<evidence type="ECO:0000313" key="3">
    <source>
        <dbReference type="Proteomes" id="UP000002872"/>
    </source>
</evidence>
<evidence type="ECO:0000256" key="1">
    <source>
        <dbReference type="SAM" id="MobiDB-lite"/>
    </source>
</evidence>